<comment type="caution">
    <text evidence="1">The sequence shown here is derived from an EMBL/GenBank/DDBJ whole genome shotgun (WGS) entry which is preliminary data.</text>
</comment>
<gene>
    <name evidence="1" type="ORF">K7B09_00940</name>
</gene>
<dbReference type="Proteomes" id="UP001430290">
    <property type="component" value="Unassembled WGS sequence"/>
</dbReference>
<dbReference type="NCBIfam" id="NF040576">
    <property type="entry name" value="T2SS_GspM_XpsM"/>
    <property type="match status" value="1"/>
</dbReference>
<proteinExistence type="predicted"/>
<dbReference type="EMBL" id="JAIQDJ010000001">
    <property type="protein sequence ID" value="MBZ4184889.1"/>
    <property type="molecule type" value="Genomic_DNA"/>
</dbReference>
<sequence>MPARRDRWLALALLLVVLGLLWLLLVSPLFGQPLQQVNAELTQLQTRDARLRSLLGQKNLVEQRLAALAARGGGSGFLVEPTAELATAGLIQQLEQVVSETSPGSRGCALVNRTPLGDEAQSGRYRRVTVQVRLRCGNAETLAVLHALQSARPYLFIDSLSITAQRYFAVPGSGQPQEGGLDVNFNLYGYLRPGPGGAHGR</sequence>
<name>A0ABS7TAK9_9GAMM</name>
<organism evidence="1 2">
    <name type="scientific">Thermomonas beijingensis</name>
    <dbReference type="NCBI Taxonomy" id="2872701"/>
    <lineage>
        <taxon>Bacteria</taxon>
        <taxon>Pseudomonadati</taxon>
        <taxon>Pseudomonadota</taxon>
        <taxon>Gammaproteobacteria</taxon>
        <taxon>Lysobacterales</taxon>
        <taxon>Lysobacteraceae</taxon>
        <taxon>Thermomonas</taxon>
    </lineage>
</organism>
<dbReference type="Pfam" id="PF10741">
    <property type="entry name" value="T2SSM_b"/>
    <property type="match status" value="1"/>
</dbReference>
<keyword evidence="2" id="KW-1185">Reference proteome</keyword>
<evidence type="ECO:0000313" key="2">
    <source>
        <dbReference type="Proteomes" id="UP001430290"/>
    </source>
</evidence>
<reference evidence="1" key="1">
    <citation type="submission" date="2021-09" db="EMBL/GenBank/DDBJ databases">
        <authorList>
            <person name="Wu T."/>
            <person name="Guo S.Z."/>
        </authorList>
    </citation>
    <scope>NUCLEOTIDE SEQUENCE</scope>
    <source>
        <strain evidence="1">RSS-23</strain>
    </source>
</reference>
<evidence type="ECO:0000313" key="1">
    <source>
        <dbReference type="EMBL" id="MBZ4184889.1"/>
    </source>
</evidence>
<dbReference type="InterPro" id="IPR034756">
    <property type="entry name" value="T2SSM_b"/>
</dbReference>
<protein>
    <submittedName>
        <fullName evidence="1">Type II secretion system protein M</fullName>
    </submittedName>
</protein>
<accession>A0ABS7TAK9</accession>